<dbReference type="PANTHER" id="PTHR33138:SF59">
    <property type="entry name" value="LEAF RUST 10 DISEASE-RESISTANCE LOCUS RECEPTOR-LIKE PROTEIN KINASE-LIKE 1.2"/>
    <property type="match status" value="1"/>
</dbReference>
<keyword evidence="2 4" id="KW-0732">Signal</keyword>
<dbReference type="InterPro" id="IPR025287">
    <property type="entry name" value="WAK_GUB"/>
</dbReference>
<evidence type="ECO:0000256" key="2">
    <source>
        <dbReference type="ARBA" id="ARBA00022729"/>
    </source>
</evidence>
<evidence type="ECO:0000259" key="5">
    <source>
        <dbReference type="Pfam" id="PF13947"/>
    </source>
</evidence>
<evidence type="ECO:0000313" key="6">
    <source>
        <dbReference type="EMBL" id="TQD87043.1"/>
    </source>
</evidence>
<keyword evidence="3" id="KW-1133">Transmembrane helix</keyword>
<feature type="chain" id="PRO_5021928815" description="Wall-associated receptor kinase galacturonan-binding domain-containing protein" evidence="4">
    <location>
        <begin position="28"/>
        <end position="280"/>
    </location>
</feature>
<dbReference type="AlphaFoldDB" id="A0A540LKN8"/>
<evidence type="ECO:0000256" key="1">
    <source>
        <dbReference type="ARBA" id="ARBA00004167"/>
    </source>
</evidence>
<feature type="signal peptide" evidence="4">
    <location>
        <begin position="1"/>
        <end position="27"/>
    </location>
</feature>
<evidence type="ECO:0000256" key="3">
    <source>
        <dbReference type="SAM" id="Phobius"/>
    </source>
</evidence>
<proteinExistence type="predicted"/>
<comment type="subcellular location">
    <subcellularLocation>
        <location evidence="1">Membrane</location>
        <topology evidence="1">Single-pass membrane protein</topology>
    </subcellularLocation>
</comment>
<feature type="domain" description="Wall-associated receptor kinase galacturonan-binding" evidence="5">
    <location>
        <begin position="34"/>
        <end position="98"/>
    </location>
</feature>
<name>A0A540LKN8_MALBA</name>
<dbReference type="Pfam" id="PF13947">
    <property type="entry name" value="GUB_WAK_bind"/>
    <property type="match status" value="1"/>
</dbReference>
<organism evidence="6 7">
    <name type="scientific">Malus baccata</name>
    <name type="common">Siberian crab apple</name>
    <name type="synonym">Pyrus baccata</name>
    <dbReference type="NCBI Taxonomy" id="106549"/>
    <lineage>
        <taxon>Eukaryota</taxon>
        <taxon>Viridiplantae</taxon>
        <taxon>Streptophyta</taxon>
        <taxon>Embryophyta</taxon>
        <taxon>Tracheophyta</taxon>
        <taxon>Spermatophyta</taxon>
        <taxon>Magnoliopsida</taxon>
        <taxon>eudicotyledons</taxon>
        <taxon>Gunneridae</taxon>
        <taxon>Pentapetalae</taxon>
        <taxon>rosids</taxon>
        <taxon>fabids</taxon>
        <taxon>Rosales</taxon>
        <taxon>Rosaceae</taxon>
        <taxon>Amygdaloideae</taxon>
        <taxon>Maleae</taxon>
        <taxon>Malus</taxon>
    </lineage>
</organism>
<evidence type="ECO:0000313" key="7">
    <source>
        <dbReference type="Proteomes" id="UP000315295"/>
    </source>
</evidence>
<keyword evidence="3" id="KW-0812">Transmembrane</keyword>
<gene>
    <name evidence="6" type="ORF">C1H46_027426</name>
</gene>
<dbReference type="STRING" id="106549.A0A540LKN8"/>
<feature type="transmembrane region" description="Helical" evidence="3">
    <location>
        <begin position="237"/>
        <end position="261"/>
    </location>
</feature>
<dbReference type="PANTHER" id="PTHR33138">
    <property type="entry name" value="OS01G0690200 PROTEIN"/>
    <property type="match status" value="1"/>
</dbReference>
<evidence type="ECO:0000256" key="4">
    <source>
        <dbReference type="SAM" id="SignalP"/>
    </source>
</evidence>
<dbReference type="GO" id="GO:0030247">
    <property type="term" value="F:polysaccharide binding"/>
    <property type="evidence" value="ECO:0007669"/>
    <property type="project" value="InterPro"/>
</dbReference>
<accession>A0A540LKN8</accession>
<dbReference type="Proteomes" id="UP000315295">
    <property type="component" value="Unassembled WGS sequence"/>
</dbReference>
<dbReference type="EMBL" id="VIEB01000550">
    <property type="protein sequence ID" value="TQD87043.1"/>
    <property type="molecule type" value="Genomic_DNA"/>
</dbReference>
<sequence length="280" mass="30595">MRGLESKTASTILFSVLIFLIFINGEARSDKEFCSYASSCGEIRNISYPFRLKGDPSGCGDPDYELSCVNNKTILEISPGKFYVTSISYDDQTLRLVDANFADVNDSCSLPSGSVVTTGGFLKDIRFRGVSDPDSRFRFVNCSRNISSVPEAANHTAVPCLTRNRTYVYAVYDGEYSYYSPQPSCSVISLAPVGLRKGVTKDCALKGKPCVVTSRVKPITYKCERENKELTSTEGKLIIAAIVVGGLIALGVAIAILVFVIRRCQKRRNAADNTVKSLPN</sequence>
<dbReference type="CDD" id="cd12087">
    <property type="entry name" value="TM_EGFR-like"/>
    <property type="match status" value="1"/>
</dbReference>
<keyword evidence="7" id="KW-1185">Reference proteome</keyword>
<reference evidence="6 7" key="1">
    <citation type="journal article" date="2019" name="G3 (Bethesda)">
        <title>Sequencing of a Wild Apple (Malus baccata) Genome Unravels the Differences Between Cultivated and Wild Apple Species Regarding Disease Resistance and Cold Tolerance.</title>
        <authorList>
            <person name="Chen X."/>
        </authorList>
    </citation>
    <scope>NUCLEOTIDE SEQUENCE [LARGE SCALE GENOMIC DNA]</scope>
    <source>
        <strain evidence="7">cv. Shandingzi</strain>
        <tissue evidence="6">Leaves</tissue>
    </source>
</reference>
<comment type="caution">
    <text evidence="6">The sequence shown here is derived from an EMBL/GenBank/DDBJ whole genome shotgun (WGS) entry which is preliminary data.</text>
</comment>
<keyword evidence="3" id="KW-0472">Membrane</keyword>
<protein>
    <recommendedName>
        <fullName evidence="5">Wall-associated receptor kinase galacturonan-binding domain-containing protein</fullName>
    </recommendedName>
</protein>
<dbReference type="GO" id="GO:0016020">
    <property type="term" value="C:membrane"/>
    <property type="evidence" value="ECO:0007669"/>
    <property type="project" value="UniProtKB-SubCell"/>
</dbReference>